<comment type="caution">
    <text evidence="18">Lacks conserved residue(s) required for the propagation of feature annotation.</text>
</comment>
<comment type="function">
    <text evidence="14 19">Bifunctional enzyme that catalyzes the epimerization of the S- and R-forms of NAD(P)HX and the dehydration of the S-form of NAD(P)HX at the expense of ADP, which is converted to AMP. This allows the repair of both epimers of NAD(P)HX, a damaged form of NAD(P)H that is a result of enzymatic or heat-dependent hydration.</text>
</comment>
<dbReference type="Gene3D" id="3.40.1190.20">
    <property type="match status" value="1"/>
</dbReference>
<dbReference type="SUPFAM" id="SSF64153">
    <property type="entry name" value="YjeF N-terminal domain-like"/>
    <property type="match status" value="1"/>
</dbReference>
<feature type="binding site" evidence="18">
    <location>
        <position position="120"/>
    </location>
    <ligand>
        <name>K(+)</name>
        <dbReference type="ChEBI" id="CHEBI:29103"/>
    </ligand>
</feature>
<dbReference type="InterPro" id="IPR030677">
    <property type="entry name" value="Nnr"/>
</dbReference>
<feature type="binding site" evidence="17">
    <location>
        <position position="448"/>
    </location>
    <ligand>
        <name>(6S)-NADPHX</name>
        <dbReference type="ChEBI" id="CHEBI:64076"/>
    </ligand>
</feature>
<evidence type="ECO:0000256" key="11">
    <source>
        <dbReference type="ARBA" id="ARBA00023235"/>
    </source>
</evidence>
<evidence type="ECO:0000256" key="2">
    <source>
        <dbReference type="ARBA" id="ARBA00000909"/>
    </source>
</evidence>
<comment type="caution">
    <text evidence="22">The sequence shown here is derived from an EMBL/GenBank/DDBJ whole genome shotgun (WGS) entry which is preliminary data.</text>
</comment>
<evidence type="ECO:0000256" key="4">
    <source>
        <dbReference type="ARBA" id="ARBA00009524"/>
    </source>
</evidence>
<keyword evidence="9 18" id="KW-0630">Potassium</keyword>
<dbReference type="Gene3D" id="3.40.50.10260">
    <property type="entry name" value="YjeF N-terminal domain"/>
    <property type="match status" value="1"/>
</dbReference>
<comment type="catalytic activity">
    <reaction evidence="2 18 19">
        <text>(6R)-NADPHX = (6S)-NADPHX</text>
        <dbReference type="Rhea" id="RHEA:32227"/>
        <dbReference type="ChEBI" id="CHEBI:64076"/>
        <dbReference type="ChEBI" id="CHEBI:64077"/>
        <dbReference type="EC" id="5.1.99.6"/>
    </reaction>
</comment>
<feature type="binding site" evidence="17">
    <location>
        <begin position="418"/>
        <end position="422"/>
    </location>
    <ligand>
        <name>AMP</name>
        <dbReference type="ChEBI" id="CHEBI:456215"/>
    </ligand>
</feature>
<keyword evidence="7 17" id="KW-0067">ATP-binding</keyword>
<comment type="similarity">
    <text evidence="4 19">In the C-terminal section; belongs to the NnrD/CARKD family.</text>
</comment>
<dbReference type="Pfam" id="PF01256">
    <property type="entry name" value="Carb_kinase"/>
    <property type="match status" value="1"/>
</dbReference>
<keyword evidence="10 17" id="KW-0520">NAD</keyword>
<evidence type="ECO:0000313" key="23">
    <source>
        <dbReference type="Proteomes" id="UP000306441"/>
    </source>
</evidence>
<evidence type="ECO:0000256" key="18">
    <source>
        <dbReference type="HAMAP-Rule" id="MF_01966"/>
    </source>
</evidence>
<feature type="binding site" evidence="18">
    <location>
        <position position="153"/>
    </location>
    <ligand>
        <name>(6S)-NADPHX</name>
        <dbReference type="ChEBI" id="CHEBI:64076"/>
    </ligand>
</feature>
<feature type="binding site" evidence="18">
    <location>
        <position position="61"/>
    </location>
    <ligand>
        <name>K(+)</name>
        <dbReference type="ChEBI" id="CHEBI:29103"/>
    </ligand>
</feature>
<dbReference type="SUPFAM" id="SSF53613">
    <property type="entry name" value="Ribokinase-like"/>
    <property type="match status" value="1"/>
</dbReference>
<keyword evidence="5 18" id="KW-0479">Metal-binding</keyword>
<comment type="catalytic activity">
    <reaction evidence="15 17 19">
        <text>(6S)-NADHX + ADP = AMP + phosphate + NADH + H(+)</text>
        <dbReference type="Rhea" id="RHEA:32223"/>
        <dbReference type="ChEBI" id="CHEBI:15378"/>
        <dbReference type="ChEBI" id="CHEBI:43474"/>
        <dbReference type="ChEBI" id="CHEBI:57945"/>
        <dbReference type="ChEBI" id="CHEBI:64074"/>
        <dbReference type="ChEBI" id="CHEBI:456215"/>
        <dbReference type="ChEBI" id="CHEBI:456216"/>
        <dbReference type="EC" id="4.2.1.136"/>
    </reaction>
</comment>
<dbReference type="NCBIfam" id="TIGR00196">
    <property type="entry name" value="yjeF_cterm"/>
    <property type="match status" value="1"/>
</dbReference>
<keyword evidence="6 17" id="KW-0547">Nucleotide-binding</keyword>
<dbReference type="PANTHER" id="PTHR12592:SF0">
    <property type="entry name" value="ATP-DEPENDENT (S)-NAD(P)H-HYDRATE DEHYDRATASE"/>
    <property type="match status" value="1"/>
</dbReference>
<evidence type="ECO:0000313" key="22">
    <source>
        <dbReference type="EMBL" id="THF58569.1"/>
    </source>
</evidence>
<dbReference type="InterPro" id="IPR036652">
    <property type="entry name" value="YjeF_N_dom_sf"/>
</dbReference>
<comment type="function">
    <text evidence="17">Catalyzes the dehydration of the S-form of NAD(P)HX at the expense of ADP, which is converted to AMP. Together with NAD(P)HX epimerase, which catalyzes the epimerization of the S- and R-forms, the enzyme allows the repair of both epimers of NAD(P)HX, a damaged form of NAD(P)H that is a result of enzymatic or heat-dependent hydration.</text>
</comment>
<keyword evidence="8 17" id="KW-0521">NADP</keyword>
<proteinExistence type="inferred from homology"/>
<dbReference type="RefSeq" id="WP_136355918.1">
    <property type="nucleotide sequence ID" value="NZ_SSNY01000003.1"/>
</dbReference>
<comment type="cofactor">
    <cofactor evidence="18 19">
        <name>K(+)</name>
        <dbReference type="ChEBI" id="CHEBI:29103"/>
    </cofactor>
    <text evidence="18 19">Binds 1 potassium ion per subunit.</text>
</comment>
<feature type="binding site" evidence="17">
    <location>
        <position position="255"/>
    </location>
    <ligand>
        <name>(6S)-NADPHX</name>
        <dbReference type="ChEBI" id="CHEBI:64076"/>
    </ligand>
</feature>
<dbReference type="HAMAP" id="MF_01966">
    <property type="entry name" value="NADHX_epimerase"/>
    <property type="match status" value="1"/>
</dbReference>
<reference evidence="22 23" key="1">
    <citation type="submission" date="2019-04" db="EMBL/GenBank/DDBJ databases">
        <title>Mesorhizobium composti sp. nov., isolated from compost.</title>
        <authorList>
            <person name="Lin S.-Y."/>
            <person name="Hameed A."/>
            <person name="Hsieh Y.-T."/>
            <person name="Young C.-C."/>
        </authorList>
    </citation>
    <scope>NUCLEOTIDE SEQUENCE [LARGE SCALE GENOMIC DNA]</scope>
    <source>
        <strain evidence="22 23">CC-YTH430</strain>
    </source>
</reference>
<evidence type="ECO:0000256" key="16">
    <source>
        <dbReference type="ARBA" id="ARBA00049209"/>
    </source>
</evidence>
<evidence type="ECO:0000256" key="10">
    <source>
        <dbReference type="ARBA" id="ARBA00023027"/>
    </source>
</evidence>
<dbReference type="InterPro" id="IPR000631">
    <property type="entry name" value="CARKD"/>
</dbReference>
<comment type="subunit">
    <text evidence="17">Homotetramer.</text>
</comment>
<feature type="binding site" evidence="17">
    <location>
        <position position="447"/>
    </location>
    <ligand>
        <name>AMP</name>
        <dbReference type="ChEBI" id="CHEBI:456215"/>
    </ligand>
</feature>
<evidence type="ECO:0000256" key="15">
    <source>
        <dbReference type="ARBA" id="ARBA00048238"/>
    </source>
</evidence>
<feature type="domain" description="YjeF N-terminal" evidence="21">
    <location>
        <begin position="12"/>
        <end position="210"/>
    </location>
</feature>
<keyword evidence="13" id="KW-0511">Multifunctional enzyme</keyword>
<dbReference type="NCBIfam" id="TIGR00197">
    <property type="entry name" value="yjeF_nterm"/>
    <property type="match status" value="1"/>
</dbReference>
<comment type="catalytic activity">
    <reaction evidence="1 18 19">
        <text>(6R)-NADHX = (6S)-NADHX</text>
        <dbReference type="Rhea" id="RHEA:32215"/>
        <dbReference type="ChEBI" id="CHEBI:64074"/>
        <dbReference type="ChEBI" id="CHEBI:64075"/>
        <dbReference type="EC" id="5.1.99.6"/>
    </reaction>
</comment>
<evidence type="ECO:0000256" key="12">
    <source>
        <dbReference type="ARBA" id="ARBA00023239"/>
    </source>
</evidence>
<evidence type="ECO:0000256" key="14">
    <source>
        <dbReference type="ARBA" id="ARBA00025153"/>
    </source>
</evidence>
<dbReference type="InterPro" id="IPR029056">
    <property type="entry name" value="Ribokinase-like"/>
</dbReference>
<dbReference type="HAMAP" id="MF_01965">
    <property type="entry name" value="NADHX_dehydratase"/>
    <property type="match status" value="1"/>
</dbReference>
<dbReference type="Proteomes" id="UP000306441">
    <property type="component" value="Unassembled WGS sequence"/>
</dbReference>
<evidence type="ECO:0000256" key="5">
    <source>
        <dbReference type="ARBA" id="ARBA00022723"/>
    </source>
</evidence>
<dbReference type="PROSITE" id="PS51383">
    <property type="entry name" value="YJEF_C_3"/>
    <property type="match status" value="1"/>
</dbReference>
<dbReference type="EMBL" id="SSNY01000003">
    <property type="protein sequence ID" value="THF58569.1"/>
    <property type="molecule type" value="Genomic_DNA"/>
</dbReference>
<comment type="function">
    <text evidence="18">Catalyzes the epimerization of the S- and R-forms of NAD(P)HX, a damaged form of NAD(P)H that is a result of enzymatic or heat-dependent hydration. This is a prerequisite for the S-specific NAD(P)H-hydrate dehydratase to allow the repair of both epimers of NAD(P)HX.</text>
</comment>
<sequence length="508" mass="51315">MRTIELLTSAEMAEVDRRAIAAGPFDGIGLMRNAGQAVASLVLARWPGAPRVHVLAGPGNNGGDGYVVARLLHESGVAVSLWASGKPRTGSDAALAAAECPLPVHDLAAFDAEPGDLVVDALYGAGLSKPLVGADARAVDKVAALGLAVVAVDLPSGVSGDSGRVLGRAFKANLTVTFARRKPGHLLLPGRELCGEVVVADIGIADAVVASIGAGTFANEPELWRAALPVPAIDTHKYRRGHVGVFSGGPASTGAARLSALAAARAGAGAVTVLSPGSAMQVNAAHLTAIMLRRTDDASDLDAFLADRRPSAFVLGPGFGVSEKLRDFALVVMASGEGEGPSGVEGLVLDADGITAFRDDSAPLFQAAGAANAPALVLTPHEGEFARLFADLAGDETLSKLDKARKAASRAHGVIVYKGPDTVIAAPDGRAAINANGAPWLATAGSGDVLGGIVAGLLAQGMPAFEAACAAVWMHAEAGARFGPGLIAEDLPQALAPVLRELLGDHAR</sequence>
<keyword evidence="11 18" id="KW-0413">Isomerase</keyword>
<keyword evidence="23" id="KW-1185">Reference proteome</keyword>
<evidence type="ECO:0000256" key="7">
    <source>
        <dbReference type="ARBA" id="ARBA00022840"/>
    </source>
</evidence>
<dbReference type="PIRSF" id="PIRSF017184">
    <property type="entry name" value="Nnr"/>
    <property type="match status" value="1"/>
</dbReference>
<evidence type="ECO:0000256" key="17">
    <source>
        <dbReference type="HAMAP-Rule" id="MF_01965"/>
    </source>
</evidence>
<name>A0ABY2QCJ2_9HYPH</name>
<gene>
    <name evidence="17" type="primary">nnrD</name>
    <name evidence="18" type="synonym">nnrE</name>
    <name evidence="22" type="ORF">E6C48_06765</name>
</gene>
<dbReference type="Pfam" id="PF03853">
    <property type="entry name" value="YjeF_N"/>
    <property type="match status" value="1"/>
</dbReference>
<evidence type="ECO:0000256" key="3">
    <source>
        <dbReference type="ARBA" id="ARBA00006001"/>
    </source>
</evidence>
<feature type="binding site" evidence="17">
    <location>
        <position position="381"/>
    </location>
    <ligand>
        <name>(6S)-NADPHX</name>
        <dbReference type="ChEBI" id="CHEBI:64076"/>
    </ligand>
</feature>
<keyword evidence="12 17" id="KW-0456">Lyase</keyword>
<evidence type="ECO:0000256" key="19">
    <source>
        <dbReference type="PIRNR" id="PIRNR017184"/>
    </source>
</evidence>
<dbReference type="EC" id="4.2.1.136" evidence="19"/>
<dbReference type="CDD" id="cd01171">
    <property type="entry name" value="YXKO-related"/>
    <property type="match status" value="1"/>
</dbReference>
<comment type="similarity">
    <text evidence="3 19">In the N-terminal section; belongs to the NnrE/AIBP family.</text>
</comment>
<dbReference type="InterPro" id="IPR004443">
    <property type="entry name" value="YjeF_N_dom"/>
</dbReference>
<organism evidence="22 23">
    <name type="scientific">Ollibium composti</name>
    <dbReference type="NCBI Taxonomy" id="2675109"/>
    <lineage>
        <taxon>Bacteria</taxon>
        <taxon>Pseudomonadati</taxon>
        <taxon>Pseudomonadota</taxon>
        <taxon>Alphaproteobacteria</taxon>
        <taxon>Hyphomicrobiales</taxon>
        <taxon>Phyllobacteriaceae</taxon>
        <taxon>Ollibium</taxon>
    </lineage>
</organism>
<comment type="cofactor">
    <cofactor evidence="17">
        <name>Mg(2+)</name>
        <dbReference type="ChEBI" id="CHEBI:18420"/>
    </cofactor>
</comment>
<feature type="binding site" evidence="18">
    <location>
        <begin position="124"/>
        <end position="130"/>
    </location>
    <ligand>
        <name>(6S)-NADPHX</name>
        <dbReference type="ChEBI" id="CHEBI:64076"/>
    </ligand>
</feature>
<dbReference type="PANTHER" id="PTHR12592">
    <property type="entry name" value="ATP-DEPENDENT (S)-NAD(P)H-HYDRATE DEHYDRATASE FAMILY MEMBER"/>
    <property type="match status" value="1"/>
</dbReference>
<evidence type="ECO:0000256" key="1">
    <source>
        <dbReference type="ARBA" id="ARBA00000013"/>
    </source>
</evidence>
<dbReference type="EC" id="5.1.99.6" evidence="19"/>
<evidence type="ECO:0000259" key="20">
    <source>
        <dbReference type="PROSITE" id="PS51383"/>
    </source>
</evidence>
<evidence type="ECO:0000259" key="21">
    <source>
        <dbReference type="PROSITE" id="PS51385"/>
    </source>
</evidence>
<evidence type="ECO:0000256" key="13">
    <source>
        <dbReference type="ARBA" id="ARBA00023268"/>
    </source>
</evidence>
<feature type="binding site" evidence="17">
    <location>
        <position position="318"/>
    </location>
    <ligand>
        <name>(6S)-NADPHX</name>
        <dbReference type="ChEBI" id="CHEBI:64076"/>
    </ligand>
</feature>
<feature type="binding site" evidence="18">
    <location>
        <begin position="60"/>
        <end position="64"/>
    </location>
    <ligand>
        <name>(6S)-NADPHX</name>
        <dbReference type="ChEBI" id="CHEBI:64076"/>
    </ligand>
</feature>
<dbReference type="PROSITE" id="PS51385">
    <property type="entry name" value="YJEF_N"/>
    <property type="match status" value="1"/>
</dbReference>
<comment type="catalytic activity">
    <reaction evidence="16 17 19">
        <text>(6S)-NADPHX + ADP = AMP + phosphate + NADPH + H(+)</text>
        <dbReference type="Rhea" id="RHEA:32235"/>
        <dbReference type="ChEBI" id="CHEBI:15378"/>
        <dbReference type="ChEBI" id="CHEBI:43474"/>
        <dbReference type="ChEBI" id="CHEBI:57783"/>
        <dbReference type="ChEBI" id="CHEBI:64076"/>
        <dbReference type="ChEBI" id="CHEBI:456215"/>
        <dbReference type="ChEBI" id="CHEBI:456216"/>
        <dbReference type="EC" id="4.2.1.136"/>
    </reaction>
</comment>
<evidence type="ECO:0000256" key="6">
    <source>
        <dbReference type="ARBA" id="ARBA00022741"/>
    </source>
</evidence>
<protein>
    <recommendedName>
        <fullName evidence="19">Bifunctional NAD(P)H-hydrate repair enzyme</fullName>
    </recommendedName>
    <alternativeName>
        <fullName evidence="19">Nicotinamide nucleotide repair protein</fullName>
    </alternativeName>
    <domain>
        <recommendedName>
            <fullName evidence="19">ADP-dependent (S)-NAD(P)H-hydrate dehydratase</fullName>
            <ecNumber evidence="19">4.2.1.136</ecNumber>
        </recommendedName>
        <alternativeName>
            <fullName evidence="19">ADP-dependent NAD(P)HX dehydratase</fullName>
        </alternativeName>
    </domain>
    <domain>
        <recommendedName>
            <fullName evidence="19">NAD(P)H-hydrate epimerase</fullName>
            <ecNumber evidence="19">5.1.99.6</ecNumber>
        </recommendedName>
    </domain>
</protein>
<accession>A0ABY2QCJ2</accession>
<feature type="domain" description="YjeF C-terminal" evidence="20">
    <location>
        <begin position="220"/>
        <end position="502"/>
    </location>
</feature>
<feature type="binding site" evidence="18">
    <location>
        <position position="156"/>
    </location>
    <ligand>
        <name>K(+)</name>
        <dbReference type="ChEBI" id="CHEBI:29103"/>
    </ligand>
</feature>
<evidence type="ECO:0000256" key="9">
    <source>
        <dbReference type="ARBA" id="ARBA00022958"/>
    </source>
</evidence>
<evidence type="ECO:0000256" key="8">
    <source>
        <dbReference type="ARBA" id="ARBA00022857"/>
    </source>
</evidence>
<comment type="similarity">
    <text evidence="18">Belongs to the NnrE/AIBP family.</text>
</comment>
<comment type="similarity">
    <text evidence="17">Belongs to the NnrD/CARKD family.</text>
</comment>